<evidence type="ECO:0000259" key="1">
    <source>
        <dbReference type="Pfam" id="PF00156"/>
    </source>
</evidence>
<feature type="domain" description="Phosphoribosyltransferase" evidence="1">
    <location>
        <begin position="38"/>
        <end position="164"/>
    </location>
</feature>
<dbReference type="SUPFAM" id="SSF53271">
    <property type="entry name" value="PRTase-like"/>
    <property type="match status" value="1"/>
</dbReference>
<name>A0ABW8TDA9_9CLOT</name>
<sequence length="189" mass="20690">MNTYKLKVGNLERELPIMKIKDDLAIASFVILGDTELIENVAPLIAEKLKDVDVIVTAEAKGIPIAYEVSKQLNMKSYVVARKSIKPYMKDPIVEEVFSITTQKKQVLCLDKSDGEAIKGKKVAIVDDVISTGESLKTIEDLVKKAGGIIAAKAAILAEGDAANRDDIIYIEKLPLFTIDDNESISILE</sequence>
<organism evidence="2 3">
    <name type="scientific">Clostridium neuense</name>
    <dbReference type="NCBI Taxonomy" id="1728934"/>
    <lineage>
        <taxon>Bacteria</taxon>
        <taxon>Bacillati</taxon>
        <taxon>Bacillota</taxon>
        <taxon>Clostridia</taxon>
        <taxon>Eubacteriales</taxon>
        <taxon>Clostridiaceae</taxon>
        <taxon>Clostridium</taxon>
    </lineage>
</organism>
<keyword evidence="2" id="KW-0328">Glycosyltransferase</keyword>
<accession>A0ABW8TDA9</accession>
<dbReference type="GO" id="GO:0016757">
    <property type="term" value="F:glycosyltransferase activity"/>
    <property type="evidence" value="ECO:0007669"/>
    <property type="project" value="UniProtKB-KW"/>
</dbReference>
<reference evidence="2 3" key="1">
    <citation type="submission" date="2024-11" db="EMBL/GenBank/DDBJ databases">
        <authorList>
            <person name="Heng Y.C."/>
            <person name="Lim A.C.H."/>
            <person name="Lee J.K.Y."/>
            <person name="Kittelmann S."/>
        </authorList>
    </citation>
    <scope>NUCLEOTIDE SEQUENCE [LARGE SCALE GENOMIC DNA]</scope>
    <source>
        <strain evidence="2 3">WILCCON 0114</strain>
    </source>
</reference>
<dbReference type="InterPro" id="IPR000836">
    <property type="entry name" value="PRTase_dom"/>
</dbReference>
<dbReference type="Pfam" id="PF00156">
    <property type="entry name" value="Pribosyltran"/>
    <property type="match status" value="1"/>
</dbReference>
<protein>
    <submittedName>
        <fullName evidence="2">Phosphoribosyltransferase family protein</fullName>
    </submittedName>
</protein>
<gene>
    <name evidence="2" type="ORF">ACJDT4_07300</name>
</gene>
<dbReference type="CDD" id="cd06223">
    <property type="entry name" value="PRTases_typeI"/>
    <property type="match status" value="1"/>
</dbReference>
<dbReference type="PANTHER" id="PTHR43218:SF1">
    <property type="entry name" value="PHOSPHORIBOSYLTRANSFERASE"/>
    <property type="match status" value="1"/>
</dbReference>
<dbReference type="RefSeq" id="WP_406786891.1">
    <property type="nucleotide sequence ID" value="NZ_JBJIAA010000005.1"/>
</dbReference>
<dbReference type="EMBL" id="JBJIAA010000005">
    <property type="protein sequence ID" value="MFL0250226.1"/>
    <property type="molecule type" value="Genomic_DNA"/>
</dbReference>
<comment type="caution">
    <text evidence="2">The sequence shown here is derived from an EMBL/GenBank/DDBJ whole genome shotgun (WGS) entry which is preliminary data.</text>
</comment>
<dbReference type="InterPro" id="IPR029057">
    <property type="entry name" value="PRTase-like"/>
</dbReference>
<dbReference type="PANTHER" id="PTHR43218">
    <property type="entry name" value="PHOSPHORIBOSYLTRANSFERASE-RELATED"/>
    <property type="match status" value="1"/>
</dbReference>
<dbReference type="Proteomes" id="UP001623592">
    <property type="component" value="Unassembled WGS sequence"/>
</dbReference>
<keyword evidence="3" id="KW-1185">Reference proteome</keyword>
<dbReference type="Gene3D" id="3.40.50.2020">
    <property type="match status" value="1"/>
</dbReference>
<evidence type="ECO:0000313" key="3">
    <source>
        <dbReference type="Proteomes" id="UP001623592"/>
    </source>
</evidence>
<evidence type="ECO:0000313" key="2">
    <source>
        <dbReference type="EMBL" id="MFL0250226.1"/>
    </source>
</evidence>
<proteinExistence type="predicted"/>
<dbReference type="NCBIfam" id="NF005592">
    <property type="entry name" value="PRK07322.1"/>
    <property type="match status" value="1"/>
</dbReference>
<keyword evidence="2" id="KW-0808">Transferase</keyword>